<feature type="region of interest" description="Disordered" evidence="1">
    <location>
        <begin position="531"/>
        <end position="675"/>
    </location>
</feature>
<evidence type="ECO:0000313" key="2">
    <source>
        <dbReference type="EMBL" id="KAF4310845.1"/>
    </source>
</evidence>
<evidence type="ECO:0000256" key="1">
    <source>
        <dbReference type="SAM" id="MobiDB-lite"/>
    </source>
</evidence>
<comment type="caution">
    <text evidence="2">The sequence shown here is derived from an EMBL/GenBank/DDBJ whole genome shotgun (WGS) entry which is preliminary data.</text>
</comment>
<dbReference type="AlphaFoldDB" id="A0A8H4J0L2"/>
<gene>
    <name evidence="2" type="ORF">GTA08_BOTSDO13441</name>
</gene>
<evidence type="ECO:0000313" key="3">
    <source>
        <dbReference type="Proteomes" id="UP000572817"/>
    </source>
</evidence>
<keyword evidence="3" id="KW-1185">Reference proteome</keyword>
<organism evidence="2 3">
    <name type="scientific">Botryosphaeria dothidea</name>
    <dbReference type="NCBI Taxonomy" id="55169"/>
    <lineage>
        <taxon>Eukaryota</taxon>
        <taxon>Fungi</taxon>
        <taxon>Dikarya</taxon>
        <taxon>Ascomycota</taxon>
        <taxon>Pezizomycotina</taxon>
        <taxon>Dothideomycetes</taxon>
        <taxon>Dothideomycetes incertae sedis</taxon>
        <taxon>Botryosphaeriales</taxon>
        <taxon>Botryosphaeriaceae</taxon>
        <taxon>Botryosphaeria</taxon>
    </lineage>
</organism>
<dbReference type="Proteomes" id="UP000572817">
    <property type="component" value="Unassembled WGS sequence"/>
</dbReference>
<proteinExistence type="predicted"/>
<protein>
    <submittedName>
        <fullName evidence="2">Uncharacterized protein</fullName>
    </submittedName>
</protein>
<sequence>MPIDWKSQESYQRLLAALVAASDNNVDYKKVAFYFGQGATYDSIEGRFRIAKRMANTLKTEAEEEGRAMPTPRSKSATSTPRKPKAKPGQLVVQSGRVQKSPSKKRGSAPKVKQEPQTPSATDSDDTQASQQQAGIDLDAYVDPYQHSFDTSIDPSIFSSYNDEEVARAGKVAAGTLGPKGTGATRRDGTRARSRRRRALECVRVHSPASVRPPNFAETQRRVCIAIQNRARVGVGRTRPAKFPTSGQGVKASGTIVKAYGRCQCHQLLHRTLCSSHALAVLSRHVSGSGIFHNQSAVSCHKVVALIEQIGGETEHAGGQRRKAERRHRVAPFSTILDLSPNPCQALSSVTFWLLPWPICRRALHFRCASHLLSRNPPTFHADPWLHLVALPRGIDRHAISSFKPAALHHSLLTSPLLYTLSAHNTIDPELSSRPSSQPHFYSFSTQPSRIMPMRWTPDKDQLMFLMLLKTHNISINYNAIAEAWRMYSSYHSTFTFIINGMTAADQDEKPTARAISERLIKMRKQVAASGGGSVASAVVKSRSVNSTPSKPKLSRPAKPASGNTPSAKRRRTEDDEDLYVLSEREVRGLQAATRSSPTPTPRQPTPRQLTASSRSSHASSVGPGSVVPSSETSPSPAISNGAVGNNGGGSGGMNNQNHRTPFGPPAPHNNVSAAAASFAARTPVSMEPNPALAFAARTPVSMTPGVGVGQPSAARSTPGRASTSRASTARASTAHIKLEEQIDDDDFMRDDSGVSDWDPEEV</sequence>
<name>A0A8H4J0L2_9PEZI</name>
<reference evidence="2" key="1">
    <citation type="submission" date="2020-04" db="EMBL/GenBank/DDBJ databases">
        <title>Genome Assembly and Annotation of Botryosphaeria dothidea sdau 11-99, a Latent Pathogen of Apple Fruit Ring Rot in China.</title>
        <authorList>
            <person name="Yu C."/>
            <person name="Diao Y."/>
            <person name="Lu Q."/>
            <person name="Zhao J."/>
            <person name="Cui S."/>
            <person name="Peng C."/>
            <person name="He B."/>
            <person name="Liu H."/>
        </authorList>
    </citation>
    <scope>NUCLEOTIDE SEQUENCE [LARGE SCALE GENOMIC DNA]</scope>
    <source>
        <strain evidence="2">Sdau11-99</strain>
    </source>
</reference>
<dbReference type="OrthoDB" id="5420368at2759"/>
<feature type="region of interest" description="Disordered" evidence="1">
    <location>
        <begin position="59"/>
        <end position="132"/>
    </location>
</feature>
<dbReference type="EMBL" id="WWBZ02000012">
    <property type="protein sequence ID" value="KAF4310845.1"/>
    <property type="molecule type" value="Genomic_DNA"/>
</dbReference>
<feature type="region of interest" description="Disordered" evidence="1">
    <location>
        <begin position="174"/>
        <end position="197"/>
    </location>
</feature>
<feature type="region of interest" description="Disordered" evidence="1">
    <location>
        <begin position="702"/>
        <end position="763"/>
    </location>
</feature>
<accession>A0A8H4J0L2</accession>
<feature type="compositionally biased region" description="Low complexity" evidence="1">
    <location>
        <begin position="116"/>
        <end position="132"/>
    </location>
</feature>
<feature type="compositionally biased region" description="Low complexity" evidence="1">
    <location>
        <begin position="606"/>
        <end position="644"/>
    </location>
</feature>
<feature type="compositionally biased region" description="Low complexity" evidence="1">
    <location>
        <begin position="713"/>
        <end position="735"/>
    </location>
</feature>
<feature type="compositionally biased region" description="Polar residues" evidence="1">
    <location>
        <begin position="92"/>
        <end position="101"/>
    </location>
</feature>